<evidence type="ECO:0000313" key="2">
    <source>
        <dbReference type="EMBL" id="VAV89467.1"/>
    </source>
</evidence>
<dbReference type="AlphaFoldDB" id="A0A3B0RCX5"/>
<keyword evidence="1" id="KW-1133">Transmembrane helix</keyword>
<sequence length="151" mass="16642">MDVYSLPYALYVALFFSVFYFAAALLTGVWKWRAMSGAKDGKAHTYVDIAHHAALHYGPFIVLAGVLASFWPFARVFPAWVLVEIMGWTMVLSLSRYIILGMRGTISNQLHNPTTSARFGLVFFFLGSVLPGLSIAIGAVIGLWVRLPNVG</sequence>
<keyword evidence="1" id="KW-0472">Membrane</keyword>
<accession>A0A3B0RCX5</accession>
<name>A0A3B0RCX5_9ZZZZ</name>
<dbReference type="EMBL" id="UOEE01000088">
    <property type="protein sequence ID" value="VAV89467.1"/>
    <property type="molecule type" value="Genomic_DNA"/>
</dbReference>
<feature type="transmembrane region" description="Helical" evidence="1">
    <location>
        <begin position="119"/>
        <end position="145"/>
    </location>
</feature>
<feature type="transmembrane region" description="Helical" evidence="1">
    <location>
        <begin position="53"/>
        <end position="73"/>
    </location>
</feature>
<proteinExistence type="predicted"/>
<keyword evidence="1" id="KW-0812">Transmembrane</keyword>
<organism evidence="2">
    <name type="scientific">hydrothermal vent metagenome</name>
    <dbReference type="NCBI Taxonomy" id="652676"/>
    <lineage>
        <taxon>unclassified sequences</taxon>
        <taxon>metagenomes</taxon>
        <taxon>ecological metagenomes</taxon>
    </lineage>
</organism>
<protein>
    <submittedName>
        <fullName evidence="2">Uncharacterized protein</fullName>
    </submittedName>
</protein>
<feature type="transmembrane region" description="Helical" evidence="1">
    <location>
        <begin position="79"/>
        <end position="99"/>
    </location>
</feature>
<evidence type="ECO:0000256" key="1">
    <source>
        <dbReference type="SAM" id="Phobius"/>
    </source>
</evidence>
<reference evidence="2" key="1">
    <citation type="submission" date="2018-06" db="EMBL/GenBank/DDBJ databases">
        <authorList>
            <person name="Zhirakovskaya E."/>
        </authorList>
    </citation>
    <scope>NUCLEOTIDE SEQUENCE</scope>
</reference>
<feature type="transmembrane region" description="Helical" evidence="1">
    <location>
        <begin position="6"/>
        <end position="32"/>
    </location>
</feature>
<gene>
    <name evidence="2" type="ORF">MNBD_ALPHA06-218</name>
</gene>